<evidence type="ECO:0000313" key="3">
    <source>
        <dbReference type="Proteomes" id="UP001159363"/>
    </source>
</evidence>
<reference evidence="2 3" key="1">
    <citation type="submission" date="2023-02" db="EMBL/GenBank/DDBJ databases">
        <title>LHISI_Scaffold_Assembly.</title>
        <authorList>
            <person name="Stuart O.P."/>
            <person name="Cleave R."/>
            <person name="Magrath M.J.L."/>
            <person name="Mikheyev A.S."/>
        </authorList>
    </citation>
    <scope>NUCLEOTIDE SEQUENCE [LARGE SCALE GENOMIC DNA]</scope>
    <source>
        <strain evidence="2">Daus_M_001</strain>
        <tissue evidence="2">Leg muscle</tissue>
    </source>
</reference>
<organism evidence="2 3">
    <name type="scientific">Dryococelus australis</name>
    <dbReference type="NCBI Taxonomy" id="614101"/>
    <lineage>
        <taxon>Eukaryota</taxon>
        <taxon>Metazoa</taxon>
        <taxon>Ecdysozoa</taxon>
        <taxon>Arthropoda</taxon>
        <taxon>Hexapoda</taxon>
        <taxon>Insecta</taxon>
        <taxon>Pterygota</taxon>
        <taxon>Neoptera</taxon>
        <taxon>Polyneoptera</taxon>
        <taxon>Phasmatodea</taxon>
        <taxon>Verophasmatodea</taxon>
        <taxon>Anareolatae</taxon>
        <taxon>Phasmatidae</taxon>
        <taxon>Eurycanthinae</taxon>
        <taxon>Dryococelus</taxon>
    </lineage>
</organism>
<comment type="caution">
    <text evidence="2">The sequence shown here is derived from an EMBL/GenBank/DDBJ whole genome shotgun (WGS) entry which is preliminary data.</text>
</comment>
<dbReference type="EMBL" id="JARBHB010000008">
    <property type="protein sequence ID" value="KAJ8877529.1"/>
    <property type="molecule type" value="Genomic_DNA"/>
</dbReference>
<feature type="region of interest" description="Disordered" evidence="1">
    <location>
        <begin position="747"/>
        <end position="772"/>
    </location>
</feature>
<feature type="compositionally biased region" description="Basic and acidic residues" evidence="1">
    <location>
        <begin position="747"/>
        <end position="763"/>
    </location>
</feature>
<name>A0ABQ9GZQ8_9NEOP</name>
<gene>
    <name evidence="2" type="ORF">PR048_021984</name>
</gene>
<evidence type="ECO:0000256" key="1">
    <source>
        <dbReference type="SAM" id="MobiDB-lite"/>
    </source>
</evidence>
<accession>A0ABQ9GZQ8</accession>
<protein>
    <submittedName>
        <fullName evidence="2">Uncharacterized protein</fullName>
    </submittedName>
</protein>
<dbReference type="Proteomes" id="UP001159363">
    <property type="component" value="Chromosome 7"/>
</dbReference>
<feature type="region of interest" description="Disordered" evidence="1">
    <location>
        <begin position="615"/>
        <end position="639"/>
    </location>
</feature>
<feature type="region of interest" description="Disordered" evidence="1">
    <location>
        <begin position="417"/>
        <end position="484"/>
    </location>
</feature>
<proteinExistence type="predicted"/>
<sequence>MLCTSPSARLPWAIAQPVCAPQLPATALPYSQHATTLPTAITASLSSKCAMMVVQRHRKERARGQTECYRRPLRVLPVPPVLTLARTCRNARTGLATLGSTPRNANRSATGPAAAMPLTLRQRARVIQNRIKASINGRLGVFIFQLFAEEKFTIHFTLLDVHGYSNLDDQNYVGKLASMKKKYRILCLEFVSIPIRDQMRQGSNTAADKRKDKVQPLASLCSTERSLARRRQYDRSCKLTEALPKHLCPVAPSWLETRPEIGSKIDTENCCTIRVHNWTGDQDEVHFEPLKLAVRSLDPRLAAIVIDESKIQIHKISLVQHFYIGTRIKLDPGSELGSFYLGSGKMLVQPGIRSVLCSCGGNHGPACLDFFCAFESEERKMCKGYTARRYKCAIASTHRALNWRAVFLVLLRRGKRGEGGGAKARSARQVPGRRPTPPPPTRAHTQGYWLPVTGARPPSAAGALTAPRMRPRTRVSSNAARATPNRTAAISATGLSGQPARLPPRRSGFNPQPGHSGFLHVGTRAGRCRLSAGFLGDLPFPTLSFRHYFILTSLILIGSQYLDVKIRPKLFTHSRLFRRYRLYRAHPTQCALSNICREVQGHFSKVLANLRSAPRENKHDGGAVARREREIERERSASREVSRQRGRPWRIARAVTPTSTASWKVAGLLPNVAVLLTPLQLQLRHTVPSDNAARSNDAQWPVLGDPCQQTAAVAEGHLLTREVERFGRLLTSRSSEPMRVIEVSMEQRRNDGAGETGHPEKTRRPTVSSGTIPTCENPEKYVTILLGSSAVVMCLYCEINYSVQLSICPTTPPARGQHSLARAGRRYWGRRPDYKSRLRKPIALFFFPPFITFFLRRGVAESHPRAGEATACRTALDRDVTEACLLARCNFYSR</sequence>
<keyword evidence="3" id="KW-1185">Reference proteome</keyword>
<evidence type="ECO:0000313" key="2">
    <source>
        <dbReference type="EMBL" id="KAJ8877529.1"/>
    </source>
</evidence>